<feature type="domain" description="Bacterial type II secretion system protein E" evidence="4">
    <location>
        <begin position="388"/>
        <end position="402"/>
    </location>
</feature>
<dbReference type="GO" id="GO:0016887">
    <property type="term" value="F:ATP hydrolysis activity"/>
    <property type="evidence" value="ECO:0007669"/>
    <property type="project" value="TreeGrafter"/>
</dbReference>
<dbReference type="InterPro" id="IPR001482">
    <property type="entry name" value="T2SS/T4SS_dom"/>
</dbReference>
<keyword evidence="2" id="KW-0547">Nucleotide-binding</keyword>
<gene>
    <name evidence="5" type="primary">tadA</name>
    <name evidence="5" type="ORF">H8D96_06940</name>
</gene>
<dbReference type="InterPro" id="IPR037257">
    <property type="entry name" value="T2SS_E_N_sf"/>
</dbReference>
<dbReference type="FunFam" id="3.40.50.300:FF:000398">
    <property type="entry name" value="Type IV pilus assembly ATPase PilB"/>
    <property type="match status" value="1"/>
</dbReference>
<evidence type="ECO:0000256" key="1">
    <source>
        <dbReference type="ARBA" id="ARBA00006611"/>
    </source>
</evidence>
<dbReference type="CDD" id="cd01129">
    <property type="entry name" value="PulE-GspE-like"/>
    <property type="match status" value="1"/>
</dbReference>
<evidence type="ECO:0000259" key="4">
    <source>
        <dbReference type="PROSITE" id="PS00662"/>
    </source>
</evidence>
<dbReference type="SUPFAM" id="SSF160246">
    <property type="entry name" value="EspE N-terminal domain-like"/>
    <property type="match status" value="1"/>
</dbReference>
<evidence type="ECO:0000313" key="6">
    <source>
        <dbReference type="Proteomes" id="UP000605201"/>
    </source>
</evidence>
<dbReference type="PROSITE" id="PS00662">
    <property type="entry name" value="T2SP_E"/>
    <property type="match status" value="1"/>
</dbReference>
<dbReference type="InterPro" id="IPR003593">
    <property type="entry name" value="AAA+_ATPase"/>
</dbReference>
<dbReference type="FunFam" id="3.30.450.90:FF:000001">
    <property type="entry name" value="Type II secretion system ATPase GspE"/>
    <property type="match status" value="1"/>
</dbReference>
<dbReference type="GO" id="GO:0005524">
    <property type="term" value="F:ATP binding"/>
    <property type="evidence" value="ECO:0007669"/>
    <property type="project" value="UniProtKB-KW"/>
</dbReference>
<dbReference type="SMART" id="SM00382">
    <property type="entry name" value="AAA"/>
    <property type="match status" value="1"/>
</dbReference>
<proteinExistence type="inferred from homology"/>
<dbReference type="Pfam" id="PF05157">
    <property type="entry name" value="MshEN"/>
    <property type="match status" value="1"/>
</dbReference>
<evidence type="ECO:0000256" key="3">
    <source>
        <dbReference type="ARBA" id="ARBA00022840"/>
    </source>
</evidence>
<dbReference type="Gene3D" id="3.30.450.90">
    <property type="match status" value="1"/>
</dbReference>
<comment type="similarity">
    <text evidence="1">Belongs to the GSP E family.</text>
</comment>
<dbReference type="GO" id="GO:0005886">
    <property type="term" value="C:plasma membrane"/>
    <property type="evidence" value="ECO:0007669"/>
    <property type="project" value="TreeGrafter"/>
</dbReference>
<evidence type="ECO:0000313" key="5">
    <source>
        <dbReference type="EMBL" id="MBC8431640.1"/>
    </source>
</evidence>
<dbReference type="AlphaFoldDB" id="A0A8J6P2B2"/>
<accession>A0A8J6P2B2</accession>
<dbReference type="Gene3D" id="3.30.300.160">
    <property type="entry name" value="Type II secretion system, protein E, N-terminal domain"/>
    <property type="match status" value="1"/>
</dbReference>
<dbReference type="SUPFAM" id="SSF52540">
    <property type="entry name" value="P-loop containing nucleoside triphosphate hydrolases"/>
    <property type="match status" value="1"/>
</dbReference>
<comment type="caution">
    <text evidence="5">The sequence shown here is derived from an EMBL/GenBank/DDBJ whole genome shotgun (WGS) entry which is preliminary data.</text>
</comment>
<dbReference type="InterPro" id="IPR027417">
    <property type="entry name" value="P-loop_NTPase"/>
</dbReference>
<dbReference type="Pfam" id="PF00437">
    <property type="entry name" value="T2SSE"/>
    <property type="match status" value="1"/>
</dbReference>
<organism evidence="5 6">
    <name type="scientific">Candidatus Desulfatibia vada</name>
    <dbReference type="NCBI Taxonomy" id="2841696"/>
    <lineage>
        <taxon>Bacteria</taxon>
        <taxon>Pseudomonadati</taxon>
        <taxon>Thermodesulfobacteriota</taxon>
        <taxon>Desulfobacteria</taxon>
        <taxon>Desulfobacterales</taxon>
        <taxon>Desulfobacterales incertae sedis</taxon>
        <taxon>Candidatus Desulfatibia</taxon>
    </lineage>
</organism>
<dbReference type="Gene3D" id="3.40.50.300">
    <property type="entry name" value="P-loop containing nucleotide triphosphate hydrolases"/>
    <property type="match status" value="1"/>
</dbReference>
<dbReference type="InterPro" id="IPR007831">
    <property type="entry name" value="T2SS_GspE_N"/>
</dbReference>
<protein>
    <submittedName>
        <fullName evidence="5">Flp pilus assembly complex ATPase component TadA</fullName>
    </submittedName>
</protein>
<evidence type="ECO:0000256" key="2">
    <source>
        <dbReference type="ARBA" id="ARBA00022741"/>
    </source>
</evidence>
<name>A0A8J6P2B2_9BACT</name>
<dbReference type="PANTHER" id="PTHR30258:SF1">
    <property type="entry name" value="PROTEIN TRANSPORT PROTEIN HOFB HOMOLOG"/>
    <property type="match status" value="1"/>
</dbReference>
<dbReference type="EMBL" id="JACNIG010000161">
    <property type="protein sequence ID" value="MBC8431640.1"/>
    <property type="molecule type" value="Genomic_DNA"/>
</dbReference>
<sequence length="570" mass="64410">MRKSNIPKKRMKLGEILVRQGRITPEELVELLRLQKEVSKPLGQILVDKKILTAQELTNVLGEQLGIPHVWLRKGLVDPRIVHVLPKEKAILYQVIPMFRVNNILTLATADPNDIFVFDEISKITNLEVQPVICRVDDIIEAIDQSYREDVSMDEVMSSFDDSDIEIVESVKESEISEIAEMAEGSPVINMVNMILLKAIRDGASDIHLEPQAKKFQIRARIDGVLYELMTPKIDMHPAVVSRLKVMANLDIAERRMPQDGRIQVNVDRRAIDLRFSSMPGIYGEKIVLRILDRGRAILDINKLGLDTEMSERYKSLLKRPNGLILVCGPTGSGKTTTLYAALATLNSKEKNIITIEDPVEYQIQNINQNQVKQAIGLSFATFLKHALRQDPDIILVGEIRDRETAEIAIQASLTGHLVLSTLHTNDSPSVITRLLEMRIESYLISSSLLASMAQRLVRTICSECRTNFYPSKEVLNELGLNEDKQKRLFKGKGCKECFDSGFKGRIAIYELLEMDDGLQDLILNNPTIDVLQKYLKEKGHRTLRQYGYEKVVAGLTTIEEVRQATSVDM</sequence>
<dbReference type="Proteomes" id="UP000605201">
    <property type="component" value="Unassembled WGS sequence"/>
</dbReference>
<dbReference type="PANTHER" id="PTHR30258">
    <property type="entry name" value="TYPE II SECRETION SYSTEM PROTEIN GSPE-RELATED"/>
    <property type="match status" value="1"/>
</dbReference>
<keyword evidence="3" id="KW-0067">ATP-binding</keyword>
<reference evidence="5 6" key="1">
    <citation type="submission" date="2020-08" db="EMBL/GenBank/DDBJ databases">
        <title>Bridging the membrane lipid divide: bacteria of the FCB group superphylum have the potential to synthesize archaeal ether lipids.</title>
        <authorList>
            <person name="Villanueva L."/>
            <person name="Von Meijenfeldt F.A.B."/>
            <person name="Westbye A.B."/>
            <person name="Yadav S."/>
            <person name="Hopmans E.C."/>
            <person name="Dutilh B.E."/>
            <person name="Sinninghe Damste J.S."/>
        </authorList>
    </citation>
    <scope>NUCLEOTIDE SEQUENCE [LARGE SCALE GENOMIC DNA]</scope>
    <source>
        <strain evidence="5">NIOZ-UU17</strain>
    </source>
</reference>